<keyword evidence="2 12" id="KW-0963">Cytoplasm</keyword>
<gene>
    <name evidence="12 14" type="primary">ettA</name>
    <name evidence="14" type="ORF">EZM97_01990</name>
</gene>
<dbReference type="InterPro" id="IPR017871">
    <property type="entry name" value="ABC_transporter-like_CS"/>
</dbReference>
<keyword evidence="4 12" id="KW-0699">rRNA-binding</keyword>
<evidence type="ECO:0000256" key="7">
    <source>
        <dbReference type="ARBA" id="ARBA00022801"/>
    </source>
</evidence>
<dbReference type="HAMAP" id="MF_00847">
    <property type="entry name" value="EttA"/>
    <property type="match status" value="1"/>
</dbReference>
<comment type="similarity">
    <text evidence="1 12">Belongs to the ABC transporter superfamily. ABCF family. Translational throttle EttA subfamily.</text>
</comment>
<dbReference type="Gene3D" id="3.40.50.300">
    <property type="entry name" value="P-loop containing nucleotide triphosphate hydrolases"/>
    <property type="match status" value="2"/>
</dbReference>
<feature type="region of interest" description="Arm" evidence="12">
    <location>
        <begin position="94"/>
        <end position="138"/>
    </location>
</feature>
<dbReference type="GO" id="GO:0005737">
    <property type="term" value="C:cytoplasm"/>
    <property type="evidence" value="ECO:0007669"/>
    <property type="project" value="UniProtKB-SubCell"/>
</dbReference>
<organism evidence="14 15">
    <name type="scientific">Dyella soli</name>
    <dbReference type="NCBI Taxonomy" id="522319"/>
    <lineage>
        <taxon>Bacteria</taxon>
        <taxon>Pseudomonadati</taxon>
        <taxon>Pseudomonadota</taxon>
        <taxon>Gammaproteobacteria</taxon>
        <taxon>Lysobacterales</taxon>
        <taxon>Rhodanobacteraceae</taxon>
        <taxon>Dyella</taxon>
    </lineage>
</organism>
<accession>A0A4R0YYP4</accession>
<evidence type="ECO:0000313" key="14">
    <source>
        <dbReference type="EMBL" id="TCI12158.1"/>
    </source>
</evidence>
<evidence type="ECO:0000259" key="13">
    <source>
        <dbReference type="PROSITE" id="PS50893"/>
    </source>
</evidence>
<dbReference type="GO" id="GO:0045900">
    <property type="term" value="P:negative regulation of translational elongation"/>
    <property type="evidence" value="ECO:0007669"/>
    <property type="project" value="UniProtKB-UniRule"/>
</dbReference>
<dbReference type="InterPro" id="IPR003439">
    <property type="entry name" value="ABC_transporter-like_ATP-bd"/>
</dbReference>
<dbReference type="GO" id="GO:0019843">
    <property type="term" value="F:rRNA binding"/>
    <property type="evidence" value="ECO:0007669"/>
    <property type="project" value="UniProtKB-UniRule"/>
</dbReference>
<dbReference type="InterPro" id="IPR022374">
    <property type="entry name" value="EttA"/>
</dbReference>
<keyword evidence="10 12" id="KW-0694">RNA-binding</keyword>
<evidence type="ECO:0000313" key="15">
    <source>
        <dbReference type="Proteomes" id="UP000291822"/>
    </source>
</evidence>
<comment type="catalytic activity">
    <reaction evidence="12">
        <text>ATP + H2O = ADP + phosphate + H(+)</text>
        <dbReference type="Rhea" id="RHEA:13065"/>
        <dbReference type="ChEBI" id="CHEBI:15377"/>
        <dbReference type="ChEBI" id="CHEBI:15378"/>
        <dbReference type="ChEBI" id="CHEBI:30616"/>
        <dbReference type="ChEBI" id="CHEBI:43474"/>
        <dbReference type="ChEBI" id="CHEBI:456216"/>
    </reaction>
</comment>
<dbReference type="NCBIfam" id="NF008775">
    <property type="entry name" value="PRK11819.1"/>
    <property type="match status" value="1"/>
</dbReference>
<dbReference type="SUPFAM" id="SSF52540">
    <property type="entry name" value="P-loop containing nucleoside triphosphate hydrolases"/>
    <property type="match status" value="2"/>
</dbReference>
<dbReference type="Pfam" id="PF12848">
    <property type="entry name" value="ABC_tran_Xtn"/>
    <property type="match status" value="1"/>
</dbReference>
<dbReference type="SMART" id="SM00382">
    <property type="entry name" value="AAA"/>
    <property type="match status" value="2"/>
</dbReference>
<feature type="domain" description="ABC transporter" evidence="13">
    <location>
        <begin position="323"/>
        <end position="549"/>
    </location>
</feature>
<proteinExistence type="inferred from homology"/>
<evidence type="ECO:0000256" key="9">
    <source>
        <dbReference type="ARBA" id="ARBA00022845"/>
    </source>
</evidence>
<reference evidence="14 15" key="1">
    <citation type="submission" date="2019-02" db="EMBL/GenBank/DDBJ databases">
        <title>Dyella amyloliquefaciens sp. nov., isolated from forest soil.</title>
        <authorList>
            <person name="Gao Z.-H."/>
            <person name="Qiu L.-H."/>
        </authorList>
    </citation>
    <scope>NUCLEOTIDE SEQUENCE [LARGE SCALE GENOMIC DNA]</scope>
    <source>
        <strain evidence="14 15">KACC 12747</strain>
    </source>
</reference>
<dbReference type="NCBIfam" id="TIGR03719">
    <property type="entry name" value="ABC_ABC_ChvD"/>
    <property type="match status" value="1"/>
</dbReference>
<keyword evidence="8 12" id="KW-0067">ATP-binding</keyword>
<dbReference type="GO" id="GO:0016887">
    <property type="term" value="F:ATP hydrolysis activity"/>
    <property type="evidence" value="ECO:0007669"/>
    <property type="project" value="UniProtKB-UniRule"/>
</dbReference>
<name>A0A4R0YYP4_9GAMM</name>
<dbReference type="CDD" id="cd03221">
    <property type="entry name" value="ABCF_EF-3"/>
    <property type="match status" value="2"/>
</dbReference>
<dbReference type="PANTHER" id="PTHR43858">
    <property type="entry name" value="ENERGY-DEPENDENT TRANSLATIONAL THROTTLE PROTEIN ETTA"/>
    <property type="match status" value="1"/>
</dbReference>
<comment type="domain">
    <text evidence="12">The P-site tRNA interaction motif (PtIM domain) probably interacts with the P-site tRNA(fMet) as well as the 23S rRNA.</text>
</comment>
<protein>
    <recommendedName>
        <fullName evidence="12">Energy-dependent translational throttle protein EttA</fullName>
        <ecNumber evidence="12">3.6.1.-</ecNumber>
    </recommendedName>
    <alternativeName>
        <fullName evidence="12">Translational regulatory factor EttA</fullName>
    </alternativeName>
</protein>
<dbReference type="InterPro" id="IPR027417">
    <property type="entry name" value="P-loop_NTPase"/>
</dbReference>
<dbReference type="InterPro" id="IPR032781">
    <property type="entry name" value="ABC_tran_Xtn"/>
</dbReference>
<evidence type="ECO:0000256" key="2">
    <source>
        <dbReference type="ARBA" id="ARBA00022490"/>
    </source>
</evidence>
<dbReference type="PROSITE" id="PS50893">
    <property type="entry name" value="ABC_TRANSPORTER_2"/>
    <property type="match status" value="2"/>
</dbReference>
<sequence length="553" mass="61849">MQYIYTMNGVSKIVPPKRHIIKDISLSFFPGAKIGLLGVNGAGKSTVLRIMAGVDKDFQGEARPQPGVKIGYLAQEPDLNPEKTVREAVEEGVSVILDAQKRLEEVYAAYGEEGADFDKLAAEQQELENILAVNDAHALERQLEVAADALRLPPWDAKIGPLSGGEKRRVALCRLLLSKPDMLLLDEPTNHLDAESVDWLEQFLSNYPGTVVAVTHDRYFLDNAAEWILELDRGRGIPWKGNYTEWLEQKDARLKQEASQEKSRQKAIEKELEWVRSAAKGRQSKGKARLNRFEELNSVEYQRRNETNEIFIPPGERLGQEVIEFKNVTKSFGDRVLIEDLSFKIPPGAIVGVIGPNGAGKSTFMKMIMGKEQADSGEVKLGHTVKLAYVDQSRDALDPKNNVWQEVSGGSDILTIGTFEIQSRAYIGRFNFKGTDQQKIVGQLSGGERGRLHMAKTLLQGGNVLLLDEPSNDLDVETLRALEDALLEFPGCAVVISHDRWFLDRIATHIIAFEGDSHVEFFPGNYNEYEADKKRRLGDEASKPHRVKYKKLA</sequence>
<feature type="region of interest" description="PtIM" evidence="12">
    <location>
        <begin position="241"/>
        <end position="321"/>
    </location>
</feature>
<keyword evidence="7 12" id="KW-0378">Hydrolase</keyword>
<evidence type="ECO:0000256" key="12">
    <source>
        <dbReference type="HAMAP-Rule" id="MF_00847"/>
    </source>
</evidence>
<dbReference type="GO" id="GO:0043022">
    <property type="term" value="F:ribosome binding"/>
    <property type="evidence" value="ECO:0007669"/>
    <property type="project" value="UniProtKB-UniRule"/>
</dbReference>
<dbReference type="GO" id="GO:0005524">
    <property type="term" value="F:ATP binding"/>
    <property type="evidence" value="ECO:0007669"/>
    <property type="project" value="UniProtKB-UniRule"/>
</dbReference>
<comment type="domain">
    <text evidence="12">The arm domain is inserted in the first ABC transporter domain. Probably contacts ribosomal protein L1.</text>
</comment>
<dbReference type="AlphaFoldDB" id="A0A4R0YYP4"/>
<feature type="binding site" evidence="12">
    <location>
        <begin position="355"/>
        <end position="362"/>
    </location>
    <ligand>
        <name>ATP</name>
        <dbReference type="ChEBI" id="CHEBI:30616"/>
        <label>2</label>
    </ligand>
</feature>
<feature type="binding site" evidence="12">
    <location>
        <begin position="38"/>
        <end position="45"/>
    </location>
    <ligand>
        <name>ATP</name>
        <dbReference type="ChEBI" id="CHEBI:30616"/>
        <label>1</label>
    </ligand>
</feature>
<dbReference type="FunFam" id="3.40.50.300:FF:000183">
    <property type="entry name" value="ABC transporter ATP-binding protein yjjK"/>
    <property type="match status" value="1"/>
</dbReference>
<dbReference type="RefSeq" id="WP_131151062.1">
    <property type="nucleotide sequence ID" value="NZ_SJTG01000001.1"/>
</dbReference>
<dbReference type="FunFam" id="3.40.50.300:FF:000011">
    <property type="entry name" value="Putative ABC transporter ATP-binding component"/>
    <property type="match status" value="1"/>
</dbReference>
<keyword evidence="5 12" id="KW-0677">Repeat</keyword>
<dbReference type="Proteomes" id="UP000291822">
    <property type="component" value="Unassembled WGS sequence"/>
</dbReference>
<dbReference type="InterPro" id="IPR003593">
    <property type="entry name" value="AAA+_ATPase"/>
</dbReference>
<evidence type="ECO:0000256" key="4">
    <source>
        <dbReference type="ARBA" id="ARBA00022730"/>
    </source>
</evidence>
<dbReference type="EC" id="3.6.1.-" evidence="12"/>
<keyword evidence="11 12" id="KW-0648">Protein biosynthesis</keyword>
<keyword evidence="9 12" id="KW-0810">Translation regulation</keyword>
<dbReference type="GO" id="GO:0006412">
    <property type="term" value="P:translation"/>
    <property type="evidence" value="ECO:0007669"/>
    <property type="project" value="UniProtKB-KW"/>
</dbReference>
<evidence type="ECO:0000256" key="10">
    <source>
        <dbReference type="ARBA" id="ARBA00022884"/>
    </source>
</evidence>
<evidence type="ECO:0000256" key="8">
    <source>
        <dbReference type="ARBA" id="ARBA00022840"/>
    </source>
</evidence>
<evidence type="ECO:0000256" key="11">
    <source>
        <dbReference type="ARBA" id="ARBA00022917"/>
    </source>
</evidence>
<keyword evidence="6 12" id="KW-0547">Nucleotide-binding</keyword>
<dbReference type="EMBL" id="SJTG01000001">
    <property type="protein sequence ID" value="TCI12158.1"/>
    <property type="molecule type" value="Genomic_DNA"/>
</dbReference>
<comment type="subcellular location">
    <subcellularLocation>
        <location evidence="12">Cytoplasm</location>
    </subcellularLocation>
    <text evidence="12">Associates with ribosomes and polysomes.</text>
</comment>
<evidence type="ECO:0000256" key="1">
    <source>
        <dbReference type="ARBA" id="ARBA00005868"/>
    </source>
</evidence>
<dbReference type="PROSITE" id="PS00211">
    <property type="entry name" value="ABC_TRANSPORTER_1"/>
    <property type="match status" value="1"/>
</dbReference>
<comment type="subunit">
    <text evidence="12">Monomer. Probably contacts ribosomal proteins L1, L5, L33 and S7, the 16S and 23S rRNA and the P-site containing tRNA(fMet).</text>
</comment>
<dbReference type="Pfam" id="PF00005">
    <property type="entry name" value="ABC_tran"/>
    <property type="match status" value="2"/>
</dbReference>
<evidence type="ECO:0000256" key="3">
    <source>
        <dbReference type="ARBA" id="ARBA00022555"/>
    </source>
</evidence>
<keyword evidence="3 12" id="KW-0820">tRNA-binding</keyword>
<evidence type="ECO:0000256" key="5">
    <source>
        <dbReference type="ARBA" id="ARBA00022737"/>
    </source>
</evidence>
<dbReference type="PANTHER" id="PTHR43858:SF1">
    <property type="entry name" value="ABC TRANSPORTER-RELATED PROTEIN"/>
    <property type="match status" value="1"/>
</dbReference>
<keyword evidence="15" id="KW-1185">Reference proteome</keyword>
<evidence type="ECO:0000256" key="6">
    <source>
        <dbReference type="ARBA" id="ARBA00022741"/>
    </source>
</evidence>
<dbReference type="GO" id="GO:0000049">
    <property type="term" value="F:tRNA binding"/>
    <property type="evidence" value="ECO:0007669"/>
    <property type="project" value="UniProtKB-UniRule"/>
</dbReference>
<comment type="caution">
    <text evidence="14">The sequence shown here is derived from an EMBL/GenBank/DDBJ whole genome shotgun (WGS) entry which is preliminary data.</text>
</comment>
<comment type="function">
    <text evidence="12">A translation factor that gates the progression of the 70S ribosomal initiation complex (IC, containing tRNA(fMet) in the P-site) into the translation elongation cycle by using a mechanism sensitive to the ATP/ADP ratio. Binds to the 70S ribosome E-site where it modulates the state of the translating ribosome during subunit translocation. ATP hydrolysis probably frees it from the ribosome, which can enter the elongation phase.</text>
</comment>
<feature type="domain" description="ABC transporter" evidence="13">
    <location>
        <begin position="5"/>
        <end position="258"/>
    </location>
</feature>